<dbReference type="Gene3D" id="3.40.50.300">
    <property type="entry name" value="P-loop containing nucleotide triphosphate hydrolases"/>
    <property type="match status" value="1"/>
</dbReference>
<evidence type="ECO:0000256" key="1">
    <source>
        <dbReference type="ARBA" id="ARBA00022448"/>
    </source>
</evidence>
<evidence type="ECO:0000256" key="3">
    <source>
        <dbReference type="ARBA" id="ARBA00022840"/>
    </source>
</evidence>
<dbReference type="GO" id="GO:0005886">
    <property type="term" value="C:plasma membrane"/>
    <property type="evidence" value="ECO:0007669"/>
    <property type="project" value="TreeGrafter"/>
</dbReference>
<evidence type="ECO:0000259" key="4">
    <source>
        <dbReference type="PROSITE" id="PS50893"/>
    </source>
</evidence>
<dbReference type="Pfam" id="PF00005">
    <property type="entry name" value="ABC_tran"/>
    <property type="match status" value="1"/>
</dbReference>
<keyword evidence="1" id="KW-0813">Transport</keyword>
<dbReference type="EMBL" id="CP071868">
    <property type="protein sequence ID" value="QTE31029.1"/>
    <property type="molecule type" value="Genomic_DNA"/>
</dbReference>
<dbReference type="GO" id="GO:0016887">
    <property type="term" value="F:ATP hydrolysis activity"/>
    <property type="evidence" value="ECO:0007669"/>
    <property type="project" value="InterPro"/>
</dbReference>
<dbReference type="GO" id="GO:0005524">
    <property type="term" value="F:ATP binding"/>
    <property type="evidence" value="ECO:0007669"/>
    <property type="project" value="UniProtKB-KW"/>
</dbReference>
<dbReference type="InterPro" id="IPR003593">
    <property type="entry name" value="AAA+_ATPase"/>
</dbReference>
<dbReference type="Proteomes" id="UP000663937">
    <property type="component" value="Chromosome"/>
</dbReference>
<organism evidence="5 6">
    <name type="scientific">Pengzhenrongella sicca</name>
    <dbReference type="NCBI Taxonomy" id="2819238"/>
    <lineage>
        <taxon>Bacteria</taxon>
        <taxon>Bacillati</taxon>
        <taxon>Actinomycetota</taxon>
        <taxon>Actinomycetes</taxon>
        <taxon>Micrococcales</taxon>
        <taxon>Pengzhenrongella</taxon>
    </lineage>
</organism>
<gene>
    <name evidence="5" type="ORF">J4E96_08965</name>
</gene>
<keyword evidence="6" id="KW-1185">Reference proteome</keyword>
<dbReference type="SMART" id="SM00382">
    <property type="entry name" value="AAA"/>
    <property type="match status" value="1"/>
</dbReference>
<dbReference type="RefSeq" id="WP_227425413.1">
    <property type="nucleotide sequence ID" value="NZ_CP071868.1"/>
</dbReference>
<dbReference type="InterPro" id="IPR003439">
    <property type="entry name" value="ABC_transporter-like_ATP-bd"/>
</dbReference>
<evidence type="ECO:0000313" key="5">
    <source>
        <dbReference type="EMBL" id="QTE31029.1"/>
    </source>
</evidence>
<dbReference type="PROSITE" id="PS00211">
    <property type="entry name" value="ABC_TRANSPORTER_1"/>
    <property type="match status" value="1"/>
</dbReference>
<sequence>MTAQAAPEPGQRASTVLELRDVTKSYGTQSDGAEVVALDNVSLVVARGELVGIVGQSGSGKSTLLNIIGTLDSPTRGIVEIERRDTRELSDNQLSALRARSLGFVFQQFHLSEELSAADNVAAGLLYAGVPRRRRLPQAIEALHRVGLGSRIHHRPNQLSGGEKQRVAIARAIVNAPALLLADEPTGALDTATGDAVIDLLIELNAQGTTVALITHNTAIAARLPRQIELRDGRIVADSARSEP</sequence>
<dbReference type="InterPro" id="IPR017911">
    <property type="entry name" value="MacB-like_ATP-bd"/>
</dbReference>
<reference evidence="5" key="1">
    <citation type="submission" date="2021-03" db="EMBL/GenBank/DDBJ databases">
        <title>Pengzhenrongella sicca gen. nov., sp. nov., a new member of suborder Micrococcineae isolated from High-Arctic tundra soil.</title>
        <authorList>
            <person name="Peng F."/>
        </authorList>
    </citation>
    <scope>NUCLEOTIDE SEQUENCE</scope>
    <source>
        <strain evidence="5">LRZ-2</strain>
    </source>
</reference>
<dbReference type="SUPFAM" id="SSF52540">
    <property type="entry name" value="P-loop containing nucleoside triphosphate hydrolases"/>
    <property type="match status" value="1"/>
</dbReference>
<accession>A0A8A4ZJ83</accession>
<keyword evidence="2" id="KW-0547">Nucleotide-binding</keyword>
<protein>
    <submittedName>
        <fullName evidence="5">ABC transporter ATP-binding protein</fullName>
    </submittedName>
</protein>
<name>A0A8A4ZJ83_9MICO</name>
<evidence type="ECO:0000256" key="2">
    <source>
        <dbReference type="ARBA" id="ARBA00022741"/>
    </source>
</evidence>
<dbReference type="InterPro" id="IPR015854">
    <property type="entry name" value="ABC_transpr_LolD-like"/>
</dbReference>
<evidence type="ECO:0000313" key="6">
    <source>
        <dbReference type="Proteomes" id="UP000663937"/>
    </source>
</evidence>
<dbReference type="CDD" id="cd03255">
    <property type="entry name" value="ABC_MJ0796_LolCDE_FtsE"/>
    <property type="match status" value="1"/>
</dbReference>
<dbReference type="GO" id="GO:0022857">
    <property type="term" value="F:transmembrane transporter activity"/>
    <property type="evidence" value="ECO:0007669"/>
    <property type="project" value="TreeGrafter"/>
</dbReference>
<dbReference type="AlphaFoldDB" id="A0A8A4ZJ83"/>
<dbReference type="KEGG" id="psic:J4E96_08965"/>
<feature type="domain" description="ABC transporter" evidence="4">
    <location>
        <begin position="17"/>
        <end position="243"/>
    </location>
</feature>
<dbReference type="InterPro" id="IPR017871">
    <property type="entry name" value="ABC_transporter-like_CS"/>
</dbReference>
<keyword evidence="3 5" id="KW-0067">ATP-binding</keyword>
<dbReference type="GO" id="GO:0098796">
    <property type="term" value="C:membrane protein complex"/>
    <property type="evidence" value="ECO:0007669"/>
    <property type="project" value="UniProtKB-ARBA"/>
</dbReference>
<dbReference type="PROSITE" id="PS50893">
    <property type="entry name" value="ABC_TRANSPORTER_2"/>
    <property type="match status" value="1"/>
</dbReference>
<dbReference type="InterPro" id="IPR027417">
    <property type="entry name" value="P-loop_NTPase"/>
</dbReference>
<dbReference type="PANTHER" id="PTHR24220">
    <property type="entry name" value="IMPORT ATP-BINDING PROTEIN"/>
    <property type="match status" value="1"/>
</dbReference>
<dbReference type="FunFam" id="3.40.50.300:FF:000032">
    <property type="entry name" value="Export ABC transporter ATP-binding protein"/>
    <property type="match status" value="1"/>
</dbReference>
<dbReference type="PANTHER" id="PTHR24220:SF86">
    <property type="entry name" value="ABC TRANSPORTER ABCH.1"/>
    <property type="match status" value="1"/>
</dbReference>
<proteinExistence type="predicted"/>